<keyword evidence="1" id="KW-0812">Transmembrane</keyword>
<sequence length="79" mass="9163">MIEIILFLALSLFRWGWLYAILCKSRNQRTKAIRIDIAVLLVQVFIGFSLERSDSLLAGFGFILVLITMFESMCFRNKT</sequence>
<dbReference type="STRING" id="1859457.BET10_12530"/>
<evidence type="ECO:0000313" key="2">
    <source>
        <dbReference type="EMBL" id="OHU91624.1"/>
    </source>
</evidence>
<dbReference type="AlphaFoldDB" id="A0A1S1MZM1"/>
<name>A0A1S1MZM1_9GAMM</name>
<accession>A0A1S1MZM1</accession>
<proteinExistence type="predicted"/>
<feature type="transmembrane region" description="Helical" evidence="1">
    <location>
        <begin position="6"/>
        <end position="23"/>
    </location>
</feature>
<keyword evidence="1" id="KW-0472">Membrane</keyword>
<comment type="caution">
    <text evidence="2">The sequence shown here is derived from an EMBL/GenBank/DDBJ whole genome shotgun (WGS) entry which is preliminary data.</text>
</comment>
<evidence type="ECO:0000256" key="1">
    <source>
        <dbReference type="SAM" id="Phobius"/>
    </source>
</evidence>
<dbReference type="EMBL" id="MKJU01000025">
    <property type="protein sequence ID" value="OHU91624.1"/>
    <property type="molecule type" value="Genomic_DNA"/>
</dbReference>
<feature type="transmembrane region" description="Helical" evidence="1">
    <location>
        <begin position="32"/>
        <end position="50"/>
    </location>
</feature>
<feature type="transmembrane region" description="Helical" evidence="1">
    <location>
        <begin position="56"/>
        <end position="75"/>
    </location>
</feature>
<protein>
    <submittedName>
        <fullName evidence="2">Uncharacterized protein</fullName>
    </submittedName>
</protein>
<dbReference type="Proteomes" id="UP000179786">
    <property type="component" value="Unassembled WGS sequence"/>
</dbReference>
<gene>
    <name evidence="2" type="ORF">BET10_12530</name>
</gene>
<evidence type="ECO:0000313" key="3">
    <source>
        <dbReference type="Proteomes" id="UP000179786"/>
    </source>
</evidence>
<keyword evidence="3" id="KW-1185">Reference proteome</keyword>
<keyword evidence="1" id="KW-1133">Transmembrane helix</keyword>
<organism evidence="2 3">
    <name type="scientific">Pseudoalteromonas amylolytica</name>
    <dbReference type="NCBI Taxonomy" id="1859457"/>
    <lineage>
        <taxon>Bacteria</taxon>
        <taxon>Pseudomonadati</taxon>
        <taxon>Pseudomonadota</taxon>
        <taxon>Gammaproteobacteria</taxon>
        <taxon>Alteromonadales</taxon>
        <taxon>Pseudoalteromonadaceae</taxon>
        <taxon>Pseudoalteromonas</taxon>
    </lineage>
</organism>
<reference evidence="2 3" key="1">
    <citation type="submission" date="2016-09" db="EMBL/GenBank/DDBJ databases">
        <title>Pseudoalteromonas amylolytica sp. nov., isolated from the surface seawater.</title>
        <authorList>
            <person name="Wu Y.-H."/>
            <person name="Cheng H."/>
            <person name="Jin X.-B."/>
            <person name="Wang C.-S."/>
            <person name="Xu X.-W."/>
        </authorList>
    </citation>
    <scope>NUCLEOTIDE SEQUENCE [LARGE SCALE GENOMIC DNA]</scope>
    <source>
        <strain evidence="2 3">JW1</strain>
    </source>
</reference>